<evidence type="ECO:0000256" key="6">
    <source>
        <dbReference type="ARBA" id="ARBA00023136"/>
    </source>
</evidence>
<evidence type="ECO:0000256" key="5">
    <source>
        <dbReference type="ARBA" id="ARBA00022989"/>
    </source>
</evidence>
<dbReference type="InterPro" id="IPR045122">
    <property type="entry name" value="Csc1-like"/>
</dbReference>
<dbReference type="Proteomes" id="UP000703269">
    <property type="component" value="Unassembled WGS sequence"/>
</dbReference>
<dbReference type="Pfam" id="PF14703">
    <property type="entry name" value="PHM7_cyt"/>
    <property type="match status" value="1"/>
</dbReference>
<feature type="compositionally biased region" description="Basic and acidic residues" evidence="7">
    <location>
        <begin position="919"/>
        <end position="929"/>
    </location>
</feature>
<evidence type="ECO:0000256" key="7">
    <source>
        <dbReference type="SAM" id="MobiDB-lite"/>
    </source>
</evidence>
<evidence type="ECO:0000313" key="13">
    <source>
        <dbReference type="EMBL" id="GJE84045.1"/>
    </source>
</evidence>
<keyword evidence="3" id="KW-0813">Transport</keyword>
<feature type="transmembrane region" description="Helical" evidence="8">
    <location>
        <begin position="729"/>
        <end position="748"/>
    </location>
</feature>
<reference evidence="13 14" key="1">
    <citation type="submission" date="2021-08" db="EMBL/GenBank/DDBJ databases">
        <title>Draft Genome Sequence of Phanerochaete sordida strain YK-624.</title>
        <authorList>
            <person name="Mori T."/>
            <person name="Dohra H."/>
            <person name="Suzuki T."/>
            <person name="Kawagishi H."/>
            <person name="Hirai H."/>
        </authorList>
    </citation>
    <scope>NUCLEOTIDE SEQUENCE [LARGE SCALE GENOMIC DNA]</scope>
    <source>
        <strain evidence="13 14">YK-624</strain>
    </source>
</reference>
<keyword evidence="5 8" id="KW-1133">Transmembrane helix</keyword>
<accession>A0A9P3FXG7</accession>
<sequence>MKGLESQLVRCWPCLLLRFHWRAVEGGSIFSVVPVAVPCSEPNEGALDRIAAHFEIITFALSSAITVPAMSSGPDIDSAGSASTDTFVTALVFNLIVFAAELAAFTLIRPRFPAIYQPRTFAPTEGVQAKPLTDRWFAWPLAVFHSDYETIKDANGLDAYFFVRFLRMTARILLPIWLLSWAILMPVTSVNTGVSGHSGLDKFVFGNVANTDQARYAAHIILAWGFTFWIWWNLRYEMRHFVVTRQRWLIDPRNAKSAQASTVLITGIPQRYLTEAALTELFSVLPGGVRKVWLNRDLKDMPDLYKRRLQACNKLESAETKLLRKAAKLHNKQTKVDEKIAKKEAKSGKRQSTDGRPLTDASTVDTERHDIDSFVPRNKRPSHRLKPLSFLPFGIPFMGKKVDSIEWARSEIVDTSTALEERRAKLVDDVSKSSDGSLHVSKPNSLKPIANEQAYPPSNAAFILFNDQLAAHLAAQALTHHLPYRMAARYTNVAPADVLWGNLGMNPYEARMRKAISWGATAALIIFWAFPVAFVGAVSNIHALCDTASWLAWICRLPGVVVGIISGILPPALLAVLMLLLPIVLRLLSRFEGTPTRTAIELSLMTRYFLFQVIHSFLIVTLASGIIAALPGLINNVGSIPTLLAQELPNASNFFLTYIILQGLSGTASGFLQASPLVMYYFKLFILGSTPRSIAKVKYGTRHVSFGTLFPSTTLLVVITITYSVISPIINGLAFVTFVFFYFLWKYLFLWQLDQPRSGDSGGLFYPRALQHVFVGLYLQQLCLAALFFLARDENGSPSAIPEGVLMIVLIVLTAFFHLVLNGSYWPLISAIPLSLAHQTHGPALARAPADAKRPDDTYIEDGAIGGPDADPGTYEEFAHPAAVEPQRLVWLPRDALGLHHGEVQEDTAHGIAVSTEGARMDAKGHVEIDGPPPEDDVRV</sequence>
<dbReference type="EMBL" id="BPQB01000001">
    <property type="protein sequence ID" value="GJE84045.1"/>
    <property type="molecule type" value="Genomic_DNA"/>
</dbReference>
<keyword evidence="14" id="KW-1185">Reference proteome</keyword>
<evidence type="ECO:0000256" key="2">
    <source>
        <dbReference type="ARBA" id="ARBA00007779"/>
    </source>
</evidence>
<feature type="transmembrane region" description="Helical" evidence="8">
    <location>
        <begin position="609"/>
        <end position="634"/>
    </location>
</feature>
<name>A0A9P3FXG7_9APHY</name>
<organism evidence="13 14">
    <name type="scientific">Phanerochaete sordida</name>
    <dbReference type="NCBI Taxonomy" id="48140"/>
    <lineage>
        <taxon>Eukaryota</taxon>
        <taxon>Fungi</taxon>
        <taxon>Dikarya</taxon>
        <taxon>Basidiomycota</taxon>
        <taxon>Agaricomycotina</taxon>
        <taxon>Agaricomycetes</taxon>
        <taxon>Polyporales</taxon>
        <taxon>Phanerochaetaceae</taxon>
        <taxon>Phanerochaete</taxon>
    </lineage>
</organism>
<dbReference type="GO" id="GO:0005227">
    <property type="term" value="F:calcium-activated cation channel activity"/>
    <property type="evidence" value="ECO:0007669"/>
    <property type="project" value="InterPro"/>
</dbReference>
<feature type="transmembrane region" description="Helical" evidence="8">
    <location>
        <begin position="804"/>
        <end position="821"/>
    </location>
</feature>
<keyword evidence="6 8" id="KW-0472">Membrane</keyword>
<dbReference type="GO" id="GO:0005886">
    <property type="term" value="C:plasma membrane"/>
    <property type="evidence" value="ECO:0007669"/>
    <property type="project" value="TreeGrafter"/>
</dbReference>
<feature type="transmembrane region" description="Helical" evidence="8">
    <location>
        <begin position="769"/>
        <end position="792"/>
    </location>
</feature>
<evidence type="ECO:0000256" key="4">
    <source>
        <dbReference type="ARBA" id="ARBA00022692"/>
    </source>
</evidence>
<dbReference type="InterPro" id="IPR032880">
    <property type="entry name" value="CSC1/OSCA1-like_N"/>
</dbReference>
<protein>
    <submittedName>
        <fullName evidence="13">DUF221-domain-containing protein</fullName>
    </submittedName>
</protein>
<dbReference type="Pfam" id="PF12621">
    <property type="entry name" value="PHM7_ext"/>
    <property type="match status" value="1"/>
</dbReference>
<feature type="transmembrane region" description="Helical" evidence="8">
    <location>
        <begin position="515"/>
        <end position="539"/>
    </location>
</feature>
<gene>
    <name evidence="13" type="ORF">PsYK624_001200</name>
</gene>
<feature type="transmembrane region" description="Helical" evidence="8">
    <location>
        <begin position="559"/>
        <end position="588"/>
    </location>
</feature>
<comment type="similarity">
    <text evidence="2">Belongs to the CSC1 (TC 1.A.17) family.</text>
</comment>
<dbReference type="AlphaFoldDB" id="A0A9P3FXG7"/>
<feature type="transmembrane region" description="Helical" evidence="8">
    <location>
        <begin position="703"/>
        <end position="723"/>
    </location>
</feature>
<dbReference type="InterPro" id="IPR027815">
    <property type="entry name" value="CSC1/OSCA1-like_cyt"/>
</dbReference>
<feature type="transmembrane region" description="Helical" evidence="8">
    <location>
        <begin position="87"/>
        <end position="108"/>
    </location>
</feature>
<evidence type="ECO:0000256" key="8">
    <source>
        <dbReference type="SAM" id="Phobius"/>
    </source>
</evidence>
<proteinExistence type="inferred from homology"/>
<evidence type="ECO:0000256" key="1">
    <source>
        <dbReference type="ARBA" id="ARBA00004141"/>
    </source>
</evidence>
<feature type="transmembrane region" description="Helical" evidence="8">
    <location>
        <begin position="654"/>
        <end position="682"/>
    </location>
</feature>
<evidence type="ECO:0000259" key="9">
    <source>
        <dbReference type="Pfam" id="PF02714"/>
    </source>
</evidence>
<feature type="domain" description="CSC1/OSCA1-like N-terminal transmembrane" evidence="11">
    <location>
        <begin position="87"/>
        <end position="235"/>
    </location>
</feature>
<dbReference type="InterPro" id="IPR022257">
    <property type="entry name" value="PHM7_ext"/>
</dbReference>
<feature type="region of interest" description="Disordered" evidence="7">
    <location>
        <begin position="919"/>
        <end position="940"/>
    </location>
</feature>
<evidence type="ECO:0000259" key="12">
    <source>
        <dbReference type="Pfam" id="PF14703"/>
    </source>
</evidence>
<dbReference type="PANTHER" id="PTHR13018:SF143">
    <property type="entry name" value="CSC1_OSCA1-LIKE 7TM REGION DOMAIN-CONTAINING PROTEIN"/>
    <property type="match status" value="1"/>
</dbReference>
<feature type="transmembrane region" description="Helical" evidence="8">
    <location>
        <begin position="50"/>
        <end position="67"/>
    </location>
</feature>
<evidence type="ECO:0000256" key="3">
    <source>
        <dbReference type="ARBA" id="ARBA00022448"/>
    </source>
</evidence>
<dbReference type="InterPro" id="IPR003864">
    <property type="entry name" value="CSC1/OSCA1-like_7TM"/>
</dbReference>
<dbReference type="Pfam" id="PF02714">
    <property type="entry name" value="RSN1_7TM"/>
    <property type="match status" value="1"/>
</dbReference>
<feature type="transmembrane region" description="Helical" evidence="8">
    <location>
        <begin position="214"/>
        <end position="232"/>
    </location>
</feature>
<evidence type="ECO:0000313" key="14">
    <source>
        <dbReference type="Proteomes" id="UP000703269"/>
    </source>
</evidence>
<feature type="region of interest" description="Disordered" evidence="7">
    <location>
        <begin position="329"/>
        <end position="367"/>
    </location>
</feature>
<feature type="domain" description="CSC1/OSCA1-like cytosolic" evidence="12">
    <location>
        <begin position="261"/>
        <end position="502"/>
    </location>
</feature>
<evidence type="ECO:0000259" key="11">
    <source>
        <dbReference type="Pfam" id="PF13967"/>
    </source>
</evidence>
<comment type="caution">
    <text evidence="13">The sequence shown here is derived from an EMBL/GenBank/DDBJ whole genome shotgun (WGS) entry which is preliminary data.</text>
</comment>
<feature type="transmembrane region" description="Helical" evidence="8">
    <location>
        <begin position="172"/>
        <end position="194"/>
    </location>
</feature>
<dbReference type="PANTHER" id="PTHR13018">
    <property type="entry name" value="PROBABLE MEMBRANE PROTEIN DUF221-RELATED"/>
    <property type="match status" value="1"/>
</dbReference>
<evidence type="ECO:0000259" key="10">
    <source>
        <dbReference type="Pfam" id="PF12621"/>
    </source>
</evidence>
<feature type="domain" description="10TM putative phosphate transporter extracellular tail" evidence="10">
    <location>
        <begin position="876"/>
        <end position="934"/>
    </location>
</feature>
<dbReference type="OrthoDB" id="1076608at2759"/>
<feature type="compositionally biased region" description="Basic and acidic residues" evidence="7">
    <location>
        <begin position="334"/>
        <end position="353"/>
    </location>
</feature>
<comment type="subcellular location">
    <subcellularLocation>
        <location evidence="1">Membrane</location>
        <topology evidence="1">Multi-pass membrane protein</topology>
    </subcellularLocation>
</comment>
<feature type="domain" description="CSC1/OSCA1-like 7TM region" evidence="9">
    <location>
        <begin position="513"/>
        <end position="788"/>
    </location>
</feature>
<keyword evidence="4 8" id="KW-0812">Transmembrane</keyword>
<dbReference type="Pfam" id="PF13967">
    <property type="entry name" value="RSN1_TM"/>
    <property type="match status" value="1"/>
</dbReference>